<evidence type="ECO:0000256" key="1">
    <source>
        <dbReference type="SAM" id="Phobius"/>
    </source>
</evidence>
<sequence length="206" mass="22219">MDDDAAGRPSPLAAWGVAVGLGLLALLATSLANSLLAERFADAARPDDLLFELLPYVRPARWLTVLALVLGFAILLVDLLRRDLHRLPAVGTVFAVMYLLRAGIMVLTPLAPAQGEGPFIFTPQNYGMFPSGHVAAMTLLALLTPVDRPGLRRLQWLLVLVMSAGLLLARGHYSIDVVGGLLLASFVVHTWRHGRLFAPLSRVTDA</sequence>
<dbReference type="Gene3D" id="1.20.144.10">
    <property type="entry name" value="Phosphatidic acid phosphatase type 2/haloperoxidase"/>
    <property type="match status" value="1"/>
</dbReference>
<proteinExistence type="predicted"/>
<dbReference type="EMBL" id="OBQK01000005">
    <property type="protein sequence ID" value="SOC55407.1"/>
    <property type="molecule type" value="Genomic_DNA"/>
</dbReference>
<feature type="transmembrane region" description="Helical" evidence="1">
    <location>
        <begin position="156"/>
        <end position="175"/>
    </location>
</feature>
<keyword evidence="1" id="KW-0472">Membrane</keyword>
<evidence type="ECO:0000313" key="3">
    <source>
        <dbReference type="EMBL" id="SOC55407.1"/>
    </source>
</evidence>
<accession>A0A285VND2</accession>
<dbReference type="SUPFAM" id="SSF48317">
    <property type="entry name" value="Acid phosphatase/Vanadium-dependent haloperoxidase"/>
    <property type="match status" value="1"/>
</dbReference>
<feature type="domain" description="Sphingomyelin synthase-like" evidence="2">
    <location>
        <begin position="131"/>
        <end position="193"/>
    </location>
</feature>
<feature type="transmembrane region" description="Helical" evidence="1">
    <location>
        <begin position="127"/>
        <end position="144"/>
    </location>
</feature>
<gene>
    <name evidence="3" type="ORF">SAMN05421879_10568</name>
</gene>
<protein>
    <submittedName>
        <fullName evidence="3">PAP2 superfamily C-terminal</fullName>
    </submittedName>
</protein>
<name>A0A285VND2_9MICO</name>
<evidence type="ECO:0000313" key="4">
    <source>
        <dbReference type="Proteomes" id="UP000219688"/>
    </source>
</evidence>
<dbReference type="Pfam" id="PF14360">
    <property type="entry name" value="PAP2_C"/>
    <property type="match status" value="1"/>
</dbReference>
<feature type="transmembrane region" description="Helical" evidence="1">
    <location>
        <begin position="12"/>
        <end position="32"/>
    </location>
</feature>
<organism evidence="3 4">
    <name type="scientific">Ornithinimicrobium cerasi</name>
    <dbReference type="NCBI Taxonomy" id="2248773"/>
    <lineage>
        <taxon>Bacteria</taxon>
        <taxon>Bacillati</taxon>
        <taxon>Actinomycetota</taxon>
        <taxon>Actinomycetes</taxon>
        <taxon>Micrococcales</taxon>
        <taxon>Ornithinimicrobiaceae</taxon>
        <taxon>Ornithinimicrobium</taxon>
    </lineage>
</organism>
<dbReference type="InterPro" id="IPR036938">
    <property type="entry name" value="PAP2/HPO_sf"/>
</dbReference>
<dbReference type="InterPro" id="IPR025749">
    <property type="entry name" value="Sphingomyelin_synth-like_dom"/>
</dbReference>
<dbReference type="Proteomes" id="UP000219688">
    <property type="component" value="Unassembled WGS sequence"/>
</dbReference>
<keyword evidence="4" id="KW-1185">Reference proteome</keyword>
<reference evidence="4" key="1">
    <citation type="submission" date="2017-08" db="EMBL/GenBank/DDBJ databases">
        <authorList>
            <person name="Varghese N."/>
            <person name="Submissions S."/>
        </authorList>
    </citation>
    <scope>NUCLEOTIDE SEQUENCE [LARGE SCALE GENOMIC DNA]</scope>
    <source>
        <strain evidence="4">USBA17B2</strain>
    </source>
</reference>
<dbReference type="AlphaFoldDB" id="A0A285VND2"/>
<keyword evidence="1" id="KW-1133">Transmembrane helix</keyword>
<feature type="transmembrane region" description="Helical" evidence="1">
    <location>
        <begin position="87"/>
        <end position="107"/>
    </location>
</feature>
<feature type="transmembrane region" description="Helical" evidence="1">
    <location>
        <begin position="60"/>
        <end position="80"/>
    </location>
</feature>
<keyword evidence="1" id="KW-0812">Transmembrane</keyword>
<dbReference type="RefSeq" id="WP_097187984.1">
    <property type="nucleotide sequence ID" value="NZ_OBQK01000005.1"/>
</dbReference>
<evidence type="ECO:0000259" key="2">
    <source>
        <dbReference type="Pfam" id="PF14360"/>
    </source>
</evidence>